<dbReference type="GO" id="GO:0098797">
    <property type="term" value="C:plasma membrane protein complex"/>
    <property type="evidence" value="ECO:0007669"/>
    <property type="project" value="TreeGrafter"/>
</dbReference>
<evidence type="ECO:0000313" key="9">
    <source>
        <dbReference type="EMBL" id="NDW46733.1"/>
    </source>
</evidence>
<keyword evidence="4 7" id="KW-0812">Transmembrane</keyword>
<evidence type="ECO:0000256" key="5">
    <source>
        <dbReference type="ARBA" id="ARBA00022989"/>
    </source>
</evidence>
<accession>A0A6B2NVH3</accession>
<feature type="transmembrane region" description="Helical" evidence="7">
    <location>
        <begin position="745"/>
        <end position="768"/>
    </location>
</feature>
<proteinExistence type="inferred from homology"/>
<feature type="transmembrane region" description="Helical" evidence="7">
    <location>
        <begin position="359"/>
        <end position="379"/>
    </location>
</feature>
<feature type="transmembrane region" description="Helical" evidence="7">
    <location>
        <begin position="20"/>
        <end position="43"/>
    </location>
</feature>
<dbReference type="InterPro" id="IPR051447">
    <property type="entry name" value="Lipoprotein-release_system"/>
</dbReference>
<feature type="transmembrane region" description="Helical" evidence="7">
    <location>
        <begin position="431"/>
        <end position="455"/>
    </location>
</feature>
<name>A0A6B2NVH3_9RHOB</name>
<feature type="domain" description="ABC3 transporter permease C-terminal" evidence="8">
    <location>
        <begin position="659"/>
        <end position="767"/>
    </location>
</feature>
<evidence type="ECO:0000256" key="1">
    <source>
        <dbReference type="ARBA" id="ARBA00004651"/>
    </source>
</evidence>
<comment type="similarity">
    <text evidence="2">Belongs to the ABC-4 integral membrane protein family. LolC/E subfamily.</text>
</comment>
<dbReference type="AlphaFoldDB" id="A0A6B2NVH3"/>
<comment type="caution">
    <text evidence="9">The sequence shown here is derived from an EMBL/GenBank/DDBJ whole genome shotgun (WGS) entry which is preliminary data.</text>
</comment>
<dbReference type="RefSeq" id="WP_164131760.1">
    <property type="nucleotide sequence ID" value="NZ_JAAGOX010000043.1"/>
</dbReference>
<dbReference type="GO" id="GO:0044874">
    <property type="term" value="P:lipoprotein localization to outer membrane"/>
    <property type="evidence" value="ECO:0007669"/>
    <property type="project" value="TreeGrafter"/>
</dbReference>
<dbReference type="PANTHER" id="PTHR30489">
    <property type="entry name" value="LIPOPROTEIN-RELEASING SYSTEM TRANSMEMBRANE PROTEIN LOLE"/>
    <property type="match status" value="1"/>
</dbReference>
<evidence type="ECO:0000256" key="4">
    <source>
        <dbReference type="ARBA" id="ARBA00022692"/>
    </source>
</evidence>
<organism evidence="9">
    <name type="scientific">Ruegeria sp. PrR005</name>
    <dbReference type="NCBI Taxonomy" id="2706882"/>
    <lineage>
        <taxon>Bacteria</taxon>
        <taxon>Pseudomonadati</taxon>
        <taxon>Pseudomonadota</taxon>
        <taxon>Alphaproteobacteria</taxon>
        <taxon>Rhodobacterales</taxon>
        <taxon>Roseobacteraceae</taxon>
        <taxon>Ruegeria</taxon>
    </lineage>
</organism>
<keyword evidence="3" id="KW-1003">Cell membrane</keyword>
<evidence type="ECO:0000256" key="2">
    <source>
        <dbReference type="ARBA" id="ARBA00005236"/>
    </source>
</evidence>
<sequence length="785" mass="83853">MSPLTRKLGRDLRRIRGQAIAIALVIAVGVLLQVMQSGLVVSLEETRRAYYDRYRLAEVYAPVTRAPERLFRDLQKIPGVAAAETRVAGAALIDLPGLEVPVRALALSLRHEPRLNAVLLTEGQRPAGGRTDQVLLLDSFAKAHGLGPGDRISATMNGARHEFSIAGLAMSPEFLYSTAPGEMVPDDARFAVLWMAPSAIASMFDMDGAFNEALMSLERGVDVAGVIAEADRLLDSYGGAGAYALADLPSNTFITQEIQGLRQVSAVVPPVFMAVAAFLLYIVISRLVESERREIGLMKAFGYTDWEVGAHYLKLVLVISLGGAALGSVLGILAGRALIDAYLIYYKFPFLVFRLDPSSFAIGFGASVTAASAGGLLVLRRVFALTPAVAMRAAAPADFHRARPFHGVLARWLDQPTRMVLRRLAREPLRMAGAVAGVGAATALAAAMASLLASFDDMVAVSFSDIDRSDLMVSFTHPVAGQVRFDLEALPGVIEVEPVRVVDTVFRNGRYSHRGAVSGLVSAPRLYRAVDAETNSIAIPDHGLILSTGLARKLGVVPGQRVTLDVREGRRPKVEVQVAAVAESLIGSPAFMQFEALNQVLSEPGRISAAYLRVDANSAGEIYRRLKDMPQVAGVSIKDESRSAMRKMMDQGAGATRYVMAVIAGVITFGVIYNAARVAQAERERDLAGLRVLGFTRAEVAFVLLGELAVVTLLAIPIGALGGYGLSFAISAGFSTDLYQIPASFGLASFGQAAAVVVAAALISGWVVKRDIDRTDLVLALKNRE</sequence>
<feature type="transmembrane region" description="Helical" evidence="7">
    <location>
        <begin position="700"/>
        <end position="725"/>
    </location>
</feature>
<evidence type="ECO:0000256" key="7">
    <source>
        <dbReference type="SAM" id="Phobius"/>
    </source>
</evidence>
<dbReference type="EMBL" id="JAAGOX010000043">
    <property type="protein sequence ID" value="NDW46733.1"/>
    <property type="molecule type" value="Genomic_DNA"/>
</dbReference>
<reference evidence="9" key="1">
    <citation type="submission" date="2020-02" db="EMBL/GenBank/DDBJ databases">
        <title>Delineation of the pyrene-degrading pathway in Roseobacter clade bacteria by genomic analysis.</title>
        <authorList>
            <person name="Zhou H."/>
            <person name="Wang H."/>
        </authorList>
    </citation>
    <scope>NUCLEOTIDE SEQUENCE</scope>
    <source>
        <strain evidence="9">PrR005</strain>
    </source>
</reference>
<protein>
    <submittedName>
        <fullName evidence="9">FtsX-like permease family protein</fullName>
    </submittedName>
</protein>
<feature type="transmembrane region" description="Helical" evidence="7">
    <location>
        <begin position="267"/>
        <end position="288"/>
    </location>
</feature>
<gene>
    <name evidence="9" type="ORF">G0P99_17430</name>
</gene>
<feature type="transmembrane region" description="Helical" evidence="7">
    <location>
        <begin position="658"/>
        <end position="679"/>
    </location>
</feature>
<evidence type="ECO:0000256" key="3">
    <source>
        <dbReference type="ARBA" id="ARBA00022475"/>
    </source>
</evidence>
<evidence type="ECO:0000259" key="8">
    <source>
        <dbReference type="Pfam" id="PF02687"/>
    </source>
</evidence>
<dbReference type="Pfam" id="PF02687">
    <property type="entry name" value="FtsX"/>
    <property type="match status" value="2"/>
</dbReference>
<evidence type="ECO:0000256" key="6">
    <source>
        <dbReference type="ARBA" id="ARBA00023136"/>
    </source>
</evidence>
<keyword evidence="5 7" id="KW-1133">Transmembrane helix</keyword>
<dbReference type="PANTHER" id="PTHR30489:SF0">
    <property type="entry name" value="LIPOPROTEIN-RELEASING SYSTEM TRANSMEMBRANE PROTEIN LOLE"/>
    <property type="match status" value="1"/>
</dbReference>
<keyword evidence="6 7" id="KW-0472">Membrane</keyword>
<feature type="transmembrane region" description="Helical" evidence="7">
    <location>
        <begin position="315"/>
        <end position="339"/>
    </location>
</feature>
<feature type="domain" description="ABC3 transporter permease C-terminal" evidence="8">
    <location>
        <begin position="271"/>
        <end position="386"/>
    </location>
</feature>
<comment type="subcellular location">
    <subcellularLocation>
        <location evidence="1">Cell membrane</location>
        <topology evidence="1">Multi-pass membrane protein</topology>
    </subcellularLocation>
</comment>
<dbReference type="InterPro" id="IPR003838">
    <property type="entry name" value="ABC3_permease_C"/>
</dbReference>